<gene>
    <name evidence="1" type="ORF">E2B99_14510</name>
</gene>
<evidence type="ECO:0000313" key="1">
    <source>
        <dbReference type="EMBL" id="TEU23100.1"/>
    </source>
</evidence>
<dbReference type="AlphaFoldDB" id="A0A4Y7X8I2"/>
<name>A0A4Y7X8I2_9GAMM</name>
<dbReference type="OrthoDB" id="9814284at2"/>
<accession>A0A4Y7X8I2</accession>
<reference evidence="1 2" key="1">
    <citation type="submission" date="2019-03" db="EMBL/GenBank/DDBJ databases">
        <title>Alkanindiges illinoisensis: a potential pathogenic isolated from ascites of a gastric cancer patient with abdominal metastasis.</title>
        <authorList>
            <person name="Hu X."/>
            <person name="Yang B."/>
            <person name="Yan X."/>
            <person name="Lin L."/>
            <person name="Zhao H."/>
            <person name="Zhou F."/>
            <person name="Su B."/>
            <person name="Chen J."/>
            <person name="Rui Y."/>
            <person name="Wang Q."/>
            <person name="Zheng L."/>
        </authorList>
    </citation>
    <scope>NUCLEOTIDE SEQUENCE [LARGE SCALE GENOMIC DNA]</scope>
    <source>
        <strain evidence="1 2">NFYY 23406</strain>
    </source>
</reference>
<organism evidence="1 2">
    <name type="scientific">Alkanindiges illinoisensis</name>
    <dbReference type="NCBI Taxonomy" id="197183"/>
    <lineage>
        <taxon>Bacteria</taxon>
        <taxon>Pseudomonadati</taxon>
        <taxon>Pseudomonadota</taxon>
        <taxon>Gammaproteobacteria</taxon>
        <taxon>Moraxellales</taxon>
        <taxon>Moraxellaceae</taxon>
        <taxon>Alkanindiges</taxon>
    </lineage>
</organism>
<dbReference type="RefSeq" id="WP_134246069.1">
    <property type="nucleotide sequence ID" value="NZ_SNTY01000088.1"/>
</dbReference>
<proteinExistence type="predicted"/>
<comment type="caution">
    <text evidence="1">The sequence shown here is derived from an EMBL/GenBank/DDBJ whole genome shotgun (WGS) entry which is preliminary data.</text>
</comment>
<evidence type="ECO:0000313" key="2">
    <source>
        <dbReference type="Proteomes" id="UP000297834"/>
    </source>
</evidence>
<protein>
    <submittedName>
        <fullName evidence="1">YbdD/YjiX family protein</fullName>
    </submittedName>
</protein>
<dbReference type="EMBL" id="SNTY01000088">
    <property type="protein sequence ID" value="TEU23100.1"/>
    <property type="molecule type" value="Genomic_DNA"/>
</dbReference>
<sequence>MVKRTGNSFHIHRILPAKPDSVVVQVGLSWQSKLKLIITRLAQSFRLMVGVHDYQVYVQHMQQHHPQLQVMTEKQFYRHCLEARYPTKAGKVGKCPC</sequence>
<dbReference type="PANTHER" id="PTHR38453">
    <property type="entry name" value="CYTOPLASMIC PROTEIN-RELATED"/>
    <property type="match status" value="1"/>
</dbReference>
<dbReference type="STRING" id="1120977.GCA_000619845_00970"/>
<dbReference type="PANTHER" id="PTHR38453:SF1">
    <property type="entry name" value="CYTOPLASMIC PROTEIN"/>
    <property type="match status" value="1"/>
</dbReference>
<dbReference type="InterPro" id="IPR007423">
    <property type="entry name" value="Sel_put"/>
</dbReference>
<dbReference type="Proteomes" id="UP000297834">
    <property type="component" value="Unassembled WGS sequence"/>
</dbReference>
<keyword evidence="2" id="KW-1185">Reference proteome</keyword>
<dbReference type="Pfam" id="PF04328">
    <property type="entry name" value="Sel_put"/>
    <property type="match status" value="1"/>
</dbReference>